<reference evidence="1" key="1">
    <citation type="journal article" date="2021" name="Mol. Ecol. Resour.">
        <title>Apolygus lucorum genome provides insights into omnivorousness and mesophyll feeding.</title>
        <authorList>
            <person name="Liu Y."/>
            <person name="Liu H."/>
            <person name="Wang H."/>
            <person name="Huang T."/>
            <person name="Liu B."/>
            <person name="Yang B."/>
            <person name="Yin L."/>
            <person name="Li B."/>
            <person name="Zhang Y."/>
            <person name="Zhang S."/>
            <person name="Jiang F."/>
            <person name="Zhang X."/>
            <person name="Ren Y."/>
            <person name="Wang B."/>
            <person name="Wang S."/>
            <person name="Lu Y."/>
            <person name="Wu K."/>
            <person name="Fan W."/>
            <person name="Wang G."/>
        </authorList>
    </citation>
    <scope>NUCLEOTIDE SEQUENCE</scope>
    <source>
        <strain evidence="1">12Hb</strain>
    </source>
</reference>
<accession>A0A6A4KF76</accession>
<name>A0A6A4KF76_APOLU</name>
<evidence type="ECO:0000313" key="2">
    <source>
        <dbReference type="Proteomes" id="UP000466442"/>
    </source>
</evidence>
<keyword evidence="2" id="KW-1185">Reference proteome</keyword>
<protein>
    <submittedName>
        <fullName evidence="1">Uncharacterized protein</fullName>
    </submittedName>
</protein>
<comment type="caution">
    <text evidence="1">The sequence shown here is derived from an EMBL/GenBank/DDBJ whole genome shotgun (WGS) entry which is preliminary data.</text>
</comment>
<dbReference type="AlphaFoldDB" id="A0A6A4KF76"/>
<evidence type="ECO:0000313" key="1">
    <source>
        <dbReference type="EMBL" id="KAF6210224.1"/>
    </source>
</evidence>
<dbReference type="EMBL" id="WIXP02000005">
    <property type="protein sequence ID" value="KAF6210224.1"/>
    <property type="molecule type" value="Genomic_DNA"/>
</dbReference>
<proteinExistence type="predicted"/>
<organism evidence="1 2">
    <name type="scientific">Apolygus lucorum</name>
    <name type="common">Small green plant bug</name>
    <name type="synonym">Lygocoris lucorum</name>
    <dbReference type="NCBI Taxonomy" id="248454"/>
    <lineage>
        <taxon>Eukaryota</taxon>
        <taxon>Metazoa</taxon>
        <taxon>Ecdysozoa</taxon>
        <taxon>Arthropoda</taxon>
        <taxon>Hexapoda</taxon>
        <taxon>Insecta</taxon>
        <taxon>Pterygota</taxon>
        <taxon>Neoptera</taxon>
        <taxon>Paraneoptera</taxon>
        <taxon>Hemiptera</taxon>
        <taxon>Heteroptera</taxon>
        <taxon>Panheteroptera</taxon>
        <taxon>Cimicomorpha</taxon>
        <taxon>Miridae</taxon>
        <taxon>Mirini</taxon>
        <taxon>Apolygus</taxon>
    </lineage>
</organism>
<dbReference type="Proteomes" id="UP000466442">
    <property type="component" value="Linkage Group LG5"/>
</dbReference>
<sequence>MYNIIFYSMPMAIDKDWKEVSSSWSDNTPLFIQKLKIFPQSAQTRHCYVVRKGQDLPRFTVEIISSI</sequence>
<gene>
    <name evidence="1" type="ORF">GE061_013327</name>
</gene>